<proteinExistence type="predicted"/>
<reference evidence="1 2" key="1">
    <citation type="submission" date="2024-02" db="EMBL/GenBank/DDBJ databases">
        <title>Rhodopirellula caenicola NBRC 110016.</title>
        <authorList>
            <person name="Ichikawa N."/>
            <person name="Katano-Makiyama Y."/>
            <person name="Hidaka K."/>
        </authorList>
    </citation>
    <scope>NUCLEOTIDE SEQUENCE [LARGE SCALE GENOMIC DNA]</scope>
    <source>
        <strain evidence="1 2">NBRC 110016</strain>
    </source>
</reference>
<sequence length="188" mass="21067">MRDLGEKGRVAILIAPLEVSTKRCTSDASFATEVPDAPKNRSKWTSQRRAWTQESLLLGGGARVRVTGVHVTAGCRSPPSRLGLKTVADVAVRRFKEKLPRRAKKIPRMIIRGILDDGSAVLQMATKCIRHRTRNHGSPIGRFGFGLVLESIREANPRNCGYCWRPAFRSERRPLRSRGRPIETSRND</sequence>
<evidence type="ECO:0000313" key="1">
    <source>
        <dbReference type="EMBL" id="GAA5505270.1"/>
    </source>
</evidence>
<keyword evidence="2" id="KW-1185">Reference proteome</keyword>
<comment type="caution">
    <text evidence="1">The sequence shown here is derived from an EMBL/GenBank/DDBJ whole genome shotgun (WGS) entry which is preliminary data.</text>
</comment>
<evidence type="ECO:0000313" key="2">
    <source>
        <dbReference type="Proteomes" id="UP001416858"/>
    </source>
</evidence>
<evidence type="ECO:0008006" key="3">
    <source>
        <dbReference type="Google" id="ProtNLM"/>
    </source>
</evidence>
<accession>A0ABP9VKZ3</accession>
<gene>
    <name evidence="1" type="ORF">Rcae01_00714</name>
</gene>
<organism evidence="1 2">
    <name type="scientific">Novipirellula caenicola</name>
    <dbReference type="NCBI Taxonomy" id="1536901"/>
    <lineage>
        <taxon>Bacteria</taxon>
        <taxon>Pseudomonadati</taxon>
        <taxon>Planctomycetota</taxon>
        <taxon>Planctomycetia</taxon>
        <taxon>Pirellulales</taxon>
        <taxon>Pirellulaceae</taxon>
        <taxon>Novipirellula</taxon>
    </lineage>
</organism>
<protein>
    <recommendedName>
        <fullName evidence="3">GTP cyclohydrolase I</fullName>
    </recommendedName>
</protein>
<name>A0ABP9VKZ3_9BACT</name>
<dbReference type="Proteomes" id="UP001416858">
    <property type="component" value="Unassembled WGS sequence"/>
</dbReference>
<dbReference type="EMBL" id="BAABRO010000001">
    <property type="protein sequence ID" value="GAA5505270.1"/>
    <property type="molecule type" value="Genomic_DNA"/>
</dbReference>